<name>A0A2V3IMP3_9FLOR</name>
<dbReference type="OrthoDB" id="10599488at2759"/>
<evidence type="ECO:0000313" key="3">
    <source>
        <dbReference type="Proteomes" id="UP000247409"/>
    </source>
</evidence>
<dbReference type="SUPFAM" id="SSF47823">
    <property type="entry name" value="lambda integrase-like, N-terminal domain"/>
    <property type="match status" value="1"/>
</dbReference>
<evidence type="ECO:0000256" key="1">
    <source>
        <dbReference type="ARBA" id="ARBA00023125"/>
    </source>
</evidence>
<sequence>MLSKTSASLEATTGTGAKERAAELLAEYGWTDEKWKNRVSQLHKWLFFFDEEGRPALPAGEGEFMAYVGYLSLEGRVWPTSARHYVTTVSRYHEDAGYDSPTKTRLVLRLLKAYEKMVDRFASEKLARAGLDAGVIRRIVALVLDSDDREVVCSCAMLLFAFVFQCRSATVIHVTLTDLKVSDTLGIRAKLVYQKAKRASLPLLLIYPLSSEWEDGTGRHLLLARW</sequence>
<dbReference type="EMBL" id="NBIV01000128">
    <property type="protein sequence ID" value="PXF43355.1"/>
    <property type="molecule type" value="Genomic_DNA"/>
</dbReference>
<comment type="caution">
    <text evidence="2">The sequence shown here is derived from an EMBL/GenBank/DDBJ whole genome shotgun (WGS) entry which is preliminary data.</text>
</comment>
<proteinExistence type="predicted"/>
<organism evidence="2 3">
    <name type="scientific">Gracilariopsis chorda</name>
    <dbReference type="NCBI Taxonomy" id="448386"/>
    <lineage>
        <taxon>Eukaryota</taxon>
        <taxon>Rhodophyta</taxon>
        <taxon>Florideophyceae</taxon>
        <taxon>Rhodymeniophycidae</taxon>
        <taxon>Gracilariales</taxon>
        <taxon>Gracilariaceae</taxon>
        <taxon>Gracilariopsis</taxon>
    </lineage>
</organism>
<protein>
    <submittedName>
        <fullName evidence="2">Uncharacterized protein</fullName>
    </submittedName>
</protein>
<accession>A0A2V3IMP3</accession>
<dbReference type="AlphaFoldDB" id="A0A2V3IMP3"/>
<keyword evidence="1" id="KW-0238">DNA-binding</keyword>
<keyword evidence="3" id="KW-1185">Reference proteome</keyword>
<reference evidence="2 3" key="1">
    <citation type="journal article" date="2018" name="Mol. Biol. Evol.">
        <title>Analysis of the draft genome of the red seaweed Gracilariopsis chorda provides insights into genome size evolution in Rhodophyta.</title>
        <authorList>
            <person name="Lee J."/>
            <person name="Yang E.C."/>
            <person name="Graf L."/>
            <person name="Yang J.H."/>
            <person name="Qiu H."/>
            <person name="Zel Zion U."/>
            <person name="Chan C.X."/>
            <person name="Stephens T.G."/>
            <person name="Weber A.P.M."/>
            <person name="Boo G.H."/>
            <person name="Boo S.M."/>
            <person name="Kim K.M."/>
            <person name="Shin Y."/>
            <person name="Jung M."/>
            <person name="Lee S.J."/>
            <person name="Yim H.S."/>
            <person name="Lee J.H."/>
            <person name="Bhattacharya D."/>
            <person name="Yoon H.S."/>
        </authorList>
    </citation>
    <scope>NUCLEOTIDE SEQUENCE [LARGE SCALE GENOMIC DNA]</scope>
    <source>
        <strain evidence="2 3">SKKU-2015</strain>
        <tissue evidence="2">Whole body</tissue>
    </source>
</reference>
<gene>
    <name evidence="2" type="ORF">BWQ96_06918</name>
</gene>
<dbReference type="Proteomes" id="UP000247409">
    <property type="component" value="Unassembled WGS sequence"/>
</dbReference>
<dbReference type="GO" id="GO:0003677">
    <property type="term" value="F:DNA binding"/>
    <property type="evidence" value="ECO:0007669"/>
    <property type="project" value="UniProtKB-KW"/>
</dbReference>
<evidence type="ECO:0000313" key="2">
    <source>
        <dbReference type="EMBL" id="PXF43355.1"/>
    </source>
</evidence>
<dbReference type="Gene3D" id="1.10.150.130">
    <property type="match status" value="1"/>
</dbReference>
<dbReference type="InterPro" id="IPR010998">
    <property type="entry name" value="Integrase_recombinase_N"/>
</dbReference>